<accession>A0AAN5HZY9</accession>
<dbReference type="Proteomes" id="UP001328107">
    <property type="component" value="Unassembled WGS sequence"/>
</dbReference>
<protein>
    <submittedName>
        <fullName evidence="2">Uncharacterized protein</fullName>
    </submittedName>
</protein>
<evidence type="ECO:0000313" key="3">
    <source>
        <dbReference type="Proteomes" id="UP001328107"/>
    </source>
</evidence>
<sequence length="85" mass="10145">QKFLGRYRGWRLACQPLIEQCNPYTWLTTSETIAKLGKDEYDDMLQKRRDAAIEERRKDEEENEKKKEELTAKGIPEQFHPHVPL</sequence>
<organism evidence="2 3">
    <name type="scientific">Pristionchus mayeri</name>
    <dbReference type="NCBI Taxonomy" id="1317129"/>
    <lineage>
        <taxon>Eukaryota</taxon>
        <taxon>Metazoa</taxon>
        <taxon>Ecdysozoa</taxon>
        <taxon>Nematoda</taxon>
        <taxon>Chromadorea</taxon>
        <taxon>Rhabditida</taxon>
        <taxon>Rhabditina</taxon>
        <taxon>Diplogasteromorpha</taxon>
        <taxon>Diplogasteroidea</taxon>
        <taxon>Neodiplogasteridae</taxon>
        <taxon>Pristionchus</taxon>
    </lineage>
</organism>
<feature type="compositionally biased region" description="Basic and acidic residues" evidence="1">
    <location>
        <begin position="52"/>
        <end position="71"/>
    </location>
</feature>
<dbReference type="EMBL" id="BTRK01000004">
    <property type="protein sequence ID" value="GMR46873.1"/>
    <property type="molecule type" value="Genomic_DNA"/>
</dbReference>
<keyword evidence="3" id="KW-1185">Reference proteome</keyword>
<gene>
    <name evidence="2" type="ORF">PMAYCL1PPCAC_17068</name>
</gene>
<feature type="region of interest" description="Disordered" evidence="1">
    <location>
        <begin position="52"/>
        <end position="85"/>
    </location>
</feature>
<name>A0AAN5HZY9_9BILA</name>
<dbReference type="AlphaFoldDB" id="A0AAN5HZY9"/>
<proteinExistence type="predicted"/>
<reference evidence="3" key="1">
    <citation type="submission" date="2022-10" db="EMBL/GenBank/DDBJ databases">
        <title>Genome assembly of Pristionchus species.</title>
        <authorList>
            <person name="Yoshida K."/>
            <person name="Sommer R.J."/>
        </authorList>
    </citation>
    <scope>NUCLEOTIDE SEQUENCE [LARGE SCALE GENOMIC DNA]</scope>
    <source>
        <strain evidence="3">RS5460</strain>
    </source>
</reference>
<feature type="non-terminal residue" evidence="2">
    <location>
        <position position="85"/>
    </location>
</feature>
<evidence type="ECO:0000313" key="2">
    <source>
        <dbReference type="EMBL" id="GMR46873.1"/>
    </source>
</evidence>
<feature type="non-terminal residue" evidence="2">
    <location>
        <position position="1"/>
    </location>
</feature>
<comment type="caution">
    <text evidence="2">The sequence shown here is derived from an EMBL/GenBank/DDBJ whole genome shotgun (WGS) entry which is preliminary data.</text>
</comment>
<evidence type="ECO:0000256" key="1">
    <source>
        <dbReference type="SAM" id="MobiDB-lite"/>
    </source>
</evidence>